<name>A0A916XYJ5_9HYPH</name>
<dbReference type="InterPro" id="IPR015422">
    <property type="entry name" value="PyrdxlP-dep_Trfase_small"/>
</dbReference>
<keyword evidence="3" id="KW-0805">Transcription regulation</keyword>
<dbReference type="InterPro" id="IPR036388">
    <property type="entry name" value="WH-like_DNA-bd_sf"/>
</dbReference>
<feature type="domain" description="HTH gntR-type" evidence="6">
    <location>
        <begin position="1"/>
        <end position="55"/>
    </location>
</feature>
<dbReference type="CDD" id="cd00609">
    <property type="entry name" value="AAT_like"/>
    <property type="match status" value="1"/>
</dbReference>
<evidence type="ECO:0000256" key="5">
    <source>
        <dbReference type="ARBA" id="ARBA00023163"/>
    </source>
</evidence>
<dbReference type="GO" id="GO:0030170">
    <property type="term" value="F:pyridoxal phosphate binding"/>
    <property type="evidence" value="ECO:0007669"/>
    <property type="project" value="InterPro"/>
</dbReference>
<sequence>MVDGTLAPAAKLPPQRHLAFDLGVTIGTVGRAYGLLRERGLVSGEIGRGTYVMARAEGGPLRASAPILPDFGGTRLHDAPPDKLRFDSTAAPDIGQGAVIGEIFASVAADHPLHIASYSRTHHQDWLDAGAAWLERNGWRSAPEDIVPTHGAHAAALAVIAAVTAPGDRVAFETLTYSQLSRSTRLIGRRIAPVETDEGGMVPEDFERVCAQQHPKVAFLIPTAHNPTLTIMDESRRQAIAQIARRHDVWLIEDDIYGGVSGDPTPLIASLAPERTFVVGGLSKAVAAGVRGGWVACPPHLSQRVKVTHKMTTGGLSFILTEAAARLVLSGAARDISRRTVAEATAREAIARAVFAGHDFRSHPNVPFLWLKLPEVWLSGTFRNAALADGLLIDDEDEYKSARMDRSYHRVRIAFSSSQRATVKDGLERLRRLLDSGVAGYDAET</sequence>
<evidence type="ECO:0000256" key="3">
    <source>
        <dbReference type="ARBA" id="ARBA00023015"/>
    </source>
</evidence>
<dbReference type="InterPro" id="IPR036390">
    <property type="entry name" value="WH_DNA-bd_sf"/>
</dbReference>
<keyword evidence="2" id="KW-0663">Pyridoxal phosphate</keyword>
<dbReference type="PANTHER" id="PTHR46577:SF1">
    <property type="entry name" value="HTH-TYPE TRANSCRIPTIONAL REGULATORY PROTEIN GABR"/>
    <property type="match status" value="1"/>
</dbReference>
<evidence type="ECO:0000313" key="8">
    <source>
        <dbReference type="Proteomes" id="UP000613160"/>
    </source>
</evidence>
<dbReference type="Proteomes" id="UP000613160">
    <property type="component" value="Unassembled WGS sequence"/>
</dbReference>
<dbReference type="SUPFAM" id="SSF46785">
    <property type="entry name" value="Winged helix' DNA-binding domain"/>
    <property type="match status" value="1"/>
</dbReference>
<dbReference type="InterPro" id="IPR051446">
    <property type="entry name" value="HTH_trans_reg/aminotransferase"/>
</dbReference>
<dbReference type="PROSITE" id="PS50949">
    <property type="entry name" value="HTH_GNTR"/>
    <property type="match status" value="1"/>
</dbReference>
<reference evidence="7" key="2">
    <citation type="submission" date="2020-09" db="EMBL/GenBank/DDBJ databases">
        <authorList>
            <person name="Sun Q."/>
            <person name="Zhou Y."/>
        </authorList>
    </citation>
    <scope>NUCLEOTIDE SEQUENCE</scope>
    <source>
        <strain evidence="7">CGMCC 1.15493</strain>
    </source>
</reference>
<evidence type="ECO:0000256" key="1">
    <source>
        <dbReference type="ARBA" id="ARBA00005384"/>
    </source>
</evidence>
<organism evidence="7 8">
    <name type="scientific">Aureimonas glaciei</name>
    <dbReference type="NCBI Taxonomy" id="1776957"/>
    <lineage>
        <taxon>Bacteria</taxon>
        <taxon>Pseudomonadati</taxon>
        <taxon>Pseudomonadota</taxon>
        <taxon>Alphaproteobacteria</taxon>
        <taxon>Hyphomicrobiales</taxon>
        <taxon>Aurantimonadaceae</taxon>
        <taxon>Aureimonas</taxon>
    </lineage>
</organism>
<evidence type="ECO:0000313" key="7">
    <source>
        <dbReference type="EMBL" id="GGD22329.1"/>
    </source>
</evidence>
<proteinExistence type="inferred from homology"/>
<dbReference type="PANTHER" id="PTHR46577">
    <property type="entry name" value="HTH-TYPE TRANSCRIPTIONAL REGULATORY PROTEIN GABR"/>
    <property type="match status" value="1"/>
</dbReference>
<keyword evidence="8" id="KW-1185">Reference proteome</keyword>
<dbReference type="InterPro" id="IPR000524">
    <property type="entry name" value="Tscrpt_reg_HTH_GntR"/>
</dbReference>
<comment type="caution">
    <text evidence="7">The sequence shown here is derived from an EMBL/GenBank/DDBJ whole genome shotgun (WGS) entry which is preliminary data.</text>
</comment>
<protein>
    <submittedName>
        <fullName evidence="7">Transcriptional regulator</fullName>
    </submittedName>
</protein>
<dbReference type="Pfam" id="PF00392">
    <property type="entry name" value="GntR"/>
    <property type="match status" value="1"/>
</dbReference>
<gene>
    <name evidence="7" type="ORF">GCM10011335_26510</name>
</gene>
<dbReference type="Gene3D" id="1.10.10.10">
    <property type="entry name" value="Winged helix-like DNA-binding domain superfamily/Winged helix DNA-binding domain"/>
    <property type="match status" value="1"/>
</dbReference>
<comment type="similarity">
    <text evidence="1">In the C-terminal section; belongs to the class-I pyridoxal-phosphate-dependent aminotransferase family.</text>
</comment>
<dbReference type="InterPro" id="IPR015424">
    <property type="entry name" value="PyrdxlP-dep_Trfase"/>
</dbReference>
<keyword evidence="5" id="KW-0804">Transcription</keyword>
<dbReference type="EMBL" id="BMJJ01000006">
    <property type="protein sequence ID" value="GGD22329.1"/>
    <property type="molecule type" value="Genomic_DNA"/>
</dbReference>
<dbReference type="Gene3D" id="3.40.640.10">
    <property type="entry name" value="Type I PLP-dependent aspartate aminotransferase-like (Major domain)"/>
    <property type="match status" value="1"/>
</dbReference>
<evidence type="ECO:0000256" key="2">
    <source>
        <dbReference type="ARBA" id="ARBA00022898"/>
    </source>
</evidence>
<dbReference type="AlphaFoldDB" id="A0A916XYJ5"/>
<dbReference type="InterPro" id="IPR015421">
    <property type="entry name" value="PyrdxlP-dep_Trfase_major"/>
</dbReference>
<dbReference type="SUPFAM" id="SSF53383">
    <property type="entry name" value="PLP-dependent transferases"/>
    <property type="match status" value="1"/>
</dbReference>
<accession>A0A916XYJ5</accession>
<dbReference type="Gene3D" id="3.90.1150.10">
    <property type="entry name" value="Aspartate Aminotransferase, domain 1"/>
    <property type="match status" value="1"/>
</dbReference>
<dbReference type="SMART" id="SM00345">
    <property type="entry name" value="HTH_GNTR"/>
    <property type="match status" value="1"/>
</dbReference>
<keyword evidence="4" id="KW-0238">DNA-binding</keyword>
<evidence type="ECO:0000256" key="4">
    <source>
        <dbReference type="ARBA" id="ARBA00023125"/>
    </source>
</evidence>
<reference evidence="7" key="1">
    <citation type="journal article" date="2014" name="Int. J. Syst. Evol. Microbiol.">
        <title>Complete genome sequence of Corynebacterium casei LMG S-19264T (=DSM 44701T), isolated from a smear-ripened cheese.</title>
        <authorList>
            <consortium name="US DOE Joint Genome Institute (JGI-PGF)"/>
            <person name="Walter F."/>
            <person name="Albersmeier A."/>
            <person name="Kalinowski J."/>
            <person name="Ruckert C."/>
        </authorList>
    </citation>
    <scope>NUCLEOTIDE SEQUENCE</scope>
    <source>
        <strain evidence="7">CGMCC 1.15493</strain>
    </source>
</reference>
<dbReference type="GO" id="GO:0003677">
    <property type="term" value="F:DNA binding"/>
    <property type="evidence" value="ECO:0007669"/>
    <property type="project" value="UniProtKB-KW"/>
</dbReference>
<dbReference type="Pfam" id="PF00155">
    <property type="entry name" value="Aminotran_1_2"/>
    <property type="match status" value="1"/>
</dbReference>
<dbReference type="InterPro" id="IPR004839">
    <property type="entry name" value="Aminotransferase_I/II_large"/>
</dbReference>
<evidence type="ECO:0000259" key="6">
    <source>
        <dbReference type="PROSITE" id="PS50949"/>
    </source>
</evidence>
<dbReference type="GO" id="GO:0003700">
    <property type="term" value="F:DNA-binding transcription factor activity"/>
    <property type="evidence" value="ECO:0007669"/>
    <property type="project" value="InterPro"/>
</dbReference>